<evidence type="ECO:0000313" key="6">
    <source>
        <dbReference type="Proteomes" id="UP000238426"/>
    </source>
</evidence>
<dbReference type="RefSeq" id="WP_106462432.1">
    <property type="nucleotide sequence ID" value="NZ_PXOQ01000007.1"/>
</dbReference>
<dbReference type="SMART" id="SM00935">
    <property type="entry name" value="OmpH"/>
    <property type="match status" value="1"/>
</dbReference>
<evidence type="ECO:0000256" key="2">
    <source>
        <dbReference type="ARBA" id="ARBA00022729"/>
    </source>
</evidence>
<evidence type="ECO:0000256" key="1">
    <source>
        <dbReference type="ARBA" id="ARBA00009091"/>
    </source>
</evidence>
<feature type="chain" id="PRO_5015648197" description="Outer membrane chaperone Skp" evidence="4">
    <location>
        <begin position="22"/>
        <end position="169"/>
    </location>
</feature>
<evidence type="ECO:0000256" key="3">
    <source>
        <dbReference type="SAM" id="Coils"/>
    </source>
</evidence>
<keyword evidence="2 4" id="KW-0732">Signal</keyword>
<comment type="caution">
    <text evidence="5">The sequence shown here is derived from an EMBL/GenBank/DDBJ whole genome shotgun (WGS) entry which is preliminary data.</text>
</comment>
<name>A0A2T1NCX3_9FLAO</name>
<evidence type="ECO:0000256" key="4">
    <source>
        <dbReference type="SAM" id="SignalP"/>
    </source>
</evidence>
<evidence type="ECO:0008006" key="7">
    <source>
        <dbReference type="Google" id="ProtNLM"/>
    </source>
</evidence>
<feature type="signal peptide" evidence="4">
    <location>
        <begin position="1"/>
        <end position="21"/>
    </location>
</feature>
<dbReference type="InterPro" id="IPR024930">
    <property type="entry name" value="Skp_dom_sf"/>
</dbReference>
<feature type="coiled-coil region" evidence="3">
    <location>
        <begin position="75"/>
        <end position="106"/>
    </location>
</feature>
<evidence type="ECO:0000313" key="5">
    <source>
        <dbReference type="EMBL" id="PSG90292.1"/>
    </source>
</evidence>
<dbReference type="GO" id="GO:0051082">
    <property type="term" value="F:unfolded protein binding"/>
    <property type="evidence" value="ECO:0007669"/>
    <property type="project" value="InterPro"/>
</dbReference>
<dbReference type="OrthoDB" id="1145062at2"/>
<proteinExistence type="inferred from homology"/>
<protein>
    <recommendedName>
        <fullName evidence="7">Outer membrane chaperone Skp</fullName>
    </recommendedName>
</protein>
<dbReference type="InterPro" id="IPR005632">
    <property type="entry name" value="Chaperone_Skp"/>
</dbReference>
<dbReference type="Gene3D" id="3.30.910.20">
    <property type="entry name" value="Skp domain"/>
    <property type="match status" value="1"/>
</dbReference>
<dbReference type="Proteomes" id="UP000238426">
    <property type="component" value="Unassembled WGS sequence"/>
</dbReference>
<accession>A0A2T1NCX3</accession>
<dbReference type="PROSITE" id="PS51257">
    <property type="entry name" value="PROKAR_LIPOPROTEIN"/>
    <property type="match status" value="1"/>
</dbReference>
<dbReference type="GO" id="GO:0050821">
    <property type="term" value="P:protein stabilization"/>
    <property type="evidence" value="ECO:0007669"/>
    <property type="project" value="TreeGrafter"/>
</dbReference>
<dbReference type="PANTHER" id="PTHR35089">
    <property type="entry name" value="CHAPERONE PROTEIN SKP"/>
    <property type="match status" value="1"/>
</dbReference>
<keyword evidence="3" id="KW-0175">Coiled coil</keyword>
<organism evidence="5 6">
    <name type="scientific">Aurantibacter aestuarii</name>
    <dbReference type="NCBI Taxonomy" id="1266046"/>
    <lineage>
        <taxon>Bacteria</taxon>
        <taxon>Pseudomonadati</taxon>
        <taxon>Bacteroidota</taxon>
        <taxon>Flavobacteriia</taxon>
        <taxon>Flavobacteriales</taxon>
        <taxon>Flavobacteriaceae</taxon>
        <taxon>Aurantibacter</taxon>
    </lineage>
</organism>
<comment type="similarity">
    <text evidence="1">Belongs to the Skp family.</text>
</comment>
<reference evidence="5 6" key="1">
    <citation type="submission" date="2018-03" db="EMBL/GenBank/DDBJ databases">
        <title>Mesoflavibacter sp. HG37 and Mesoflavibacter sp. HG96 sp.nov., two marine bacteria isolated from seawater of Western Pacific Ocean.</title>
        <authorList>
            <person name="Cheng H."/>
            <person name="Wu Y.-H."/>
            <person name="Guo L.-L."/>
            <person name="Xu X.-W."/>
        </authorList>
    </citation>
    <scope>NUCLEOTIDE SEQUENCE [LARGE SCALE GENOMIC DNA]</scope>
    <source>
        <strain evidence="5 6">KCTC 32269</strain>
    </source>
</reference>
<dbReference type="Pfam" id="PF03938">
    <property type="entry name" value="OmpH"/>
    <property type="match status" value="1"/>
</dbReference>
<dbReference type="PANTHER" id="PTHR35089:SF1">
    <property type="entry name" value="CHAPERONE PROTEIN SKP"/>
    <property type="match status" value="1"/>
</dbReference>
<dbReference type="AlphaFoldDB" id="A0A2T1NCX3"/>
<keyword evidence="6" id="KW-1185">Reference proteome</keyword>
<dbReference type="EMBL" id="PXOQ01000007">
    <property type="protein sequence ID" value="PSG90292.1"/>
    <property type="molecule type" value="Genomic_DNA"/>
</dbReference>
<gene>
    <name evidence="5" type="ORF">C7H52_03145</name>
</gene>
<dbReference type="SUPFAM" id="SSF111384">
    <property type="entry name" value="OmpH-like"/>
    <property type="match status" value="1"/>
</dbReference>
<dbReference type="GO" id="GO:0005829">
    <property type="term" value="C:cytosol"/>
    <property type="evidence" value="ECO:0007669"/>
    <property type="project" value="TreeGrafter"/>
</dbReference>
<sequence>MKKIGLILVAALALSSCQKQKFGFVNNTKVINEVNFKKDLETKFTAREEKLNKKADSLGRSFQEEVKVASELAATLKSESRIQELSQNLQQKNDNLSRMLQGEKQQLANEYRTEVDSLISNVKKFVKEYGKSNGYDYIFGTSDNTASVMYGPEGEDLTEEIIKKFNEKK</sequence>